<dbReference type="GO" id="GO:0006334">
    <property type="term" value="P:nucleosome assembly"/>
    <property type="evidence" value="ECO:0007669"/>
    <property type="project" value="InterPro"/>
</dbReference>
<feature type="domain" description="H15" evidence="4">
    <location>
        <begin position="38"/>
        <end position="111"/>
    </location>
</feature>
<accession>A0A8C8RFD6</accession>
<comment type="similarity">
    <text evidence="2">Belongs to the histone H1/H5 family.</text>
</comment>
<dbReference type="InterPro" id="IPR005818">
    <property type="entry name" value="Histone_H1/H5_H15"/>
</dbReference>
<dbReference type="Proteomes" id="UP000694393">
    <property type="component" value="Unplaced"/>
</dbReference>
<keyword evidence="2" id="KW-0158">Chromosome</keyword>
<dbReference type="PROSITE" id="PS51504">
    <property type="entry name" value="H15"/>
    <property type="match status" value="1"/>
</dbReference>
<evidence type="ECO:0000313" key="5">
    <source>
        <dbReference type="Ensembl" id="ENSPCEP00000004044.1"/>
    </source>
</evidence>
<organism evidence="5 6">
    <name type="scientific">Pelusios castaneus</name>
    <name type="common">West African mud turtle</name>
    <dbReference type="NCBI Taxonomy" id="367368"/>
    <lineage>
        <taxon>Eukaryota</taxon>
        <taxon>Metazoa</taxon>
        <taxon>Chordata</taxon>
        <taxon>Craniata</taxon>
        <taxon>Vertebrata</taxon>
        <taxon>Euteleostomi</taxon>
        <taxon>Archelosauria</taxon>
        <taxon>Testudinata</taxon>
        <taxon>Testudines</taxon>
        <taxon>Pleurodira</taxon>
        <taxon>Pelomedusidae</taxon>
        <taxon>Pelusios</taxon>
    </lineage>
</organism>
<keyword evidence="6" id="KW-1185">Reference proteome</keyword>
<protein>
    <recommendedName>
        <fullName evidence="4">H15 domain-containing protein</fullName>
    </recommendedName>
</protein>
<dbReference type="GO" id="GO:0005634">
    <property type="term" value="C:nucleus"/>
    <property type="evidence" value="ECO:0007669"/>
    <property type="project" value="UniProtKB-SubCell"/>
</dbReference>
<feature type="region of interest" description="Disordered" evidence="3">
    <location>
        <begin position="110"/>
        <end position="185"/>
    </location>
</feature>
<sequence>MQWLKIPNTVNAAAEMPSSASRAFSSEEAVALLPKKRGRPSLPDLILRAVCMSAPRKGASLAAIKKALLDVGYNVQKNNGRLKATLCSLVTKGILQRVTGSGVAGSFRLNKNQKGGASKRAEKKTAVKRAKTRIVARRSPKKINFSVARKSKGTGRETRPPKGRKSPARPKGRGAIRGKAAVKRH</sequence>
<dbReference type="SMART" id="SM00526">
    <property type="entry name" value="H15"/>
    <property type="match status" value="1"/>
</dbReference>
<comment type="subcellular location">
    <subcellularLocation>
        <location evidence="2">Nucleus</location>
    </subcellularLocation>
</comment>
<dbReference type="Pfam" id="PF00538">
    <property type="entry name" value="Linker_histone"/>
    <property type="match status" value="1"/>
</dbReference>
<dbReference type="Gene3D" id="1.10.10.10">
    <property type="entry name" value="Winged helix-like DNA-binding domain superfamily/Winged helix DNA-binding domain"/>
    <property type="match status" value="1"/>
</dbReference>
<dbReference type="GO" id="GO:0003677">
    <property type="term" value="F:DNA binding"/>
    <property type="evidence" value="ECO:0007669"/>
    <property type="project" value="UniProtKB-KW"/>
</dbReference>
<name>A0A8C8RFD6_9SAUR</name>
<dbReference type="PRINTS" id="PR00624">
    <property type="entry name" value="HISTONEH5"/>
</dbReference>
<dbReference type="InterPro" id="IPR005819">
    <property type="entry name" value="H1/H5"/>
</dbReference>
<evidence type="ECO:0000313" key="6">
    <source>
        <dbReference type="Proteomes" id="UP000694393"/>
    </source>
</evidence>
<dbReference type="GO" id="GO:0030527">
    <property type="term" value="F:structural constituent of chromatin"/>
    <property type="evidence" value="ECO:0007669"/>
    <property type="project" value="InterPro"/>
</dbReference>
<feature type="compositionally biased region" description="Basic residues" evidence="3">
    <location>
        <begin position="126"/>
        <end position="141"/>
    </location>
</feature>
<dbReference type="InterPro" id="IPR036388">
    <property type="entry name" value="WH-like_DNA-bd_sf"/>
</dbReference>
<reference evidence="5" key="2">
    <citation type="submission" date="2025-09" db="UniProtKB">
        <authorList>
            <consortium name="Ensembl"/>
        </authorList>
    </citation>
    <scope>IDENTIFICATION</scope>
</reference>
<evidence type="ECO:0000256" key="2">
    <source>
        <dbReference type="RuleBase" id="RU003894"/>
    </source>
</evidence>
<reference evidence="5" key="1">
    <citation type="submission" date="2025-08" db="UniProtKB">
        <authorList>
            <consortium name="Ensembl"/>
        </authorList>
    </citation>
    <scope>IDENTIFICATION</scope>
</reference>
<dbReference type="SUPFAM" id="SSF46785">
    <property type="entry name" value="Winged helix' DNA-binding domain"/>
    <property type="match status" value="1"/>
</dbReference>
<proteinExistence type="inferred from homology"/>
<dbReference type="GO" id="GO:0000786">
    <property type="term" value="C:nucleosome"/>
    <property type="evidence" value="ECO:0007669"/>
    <property type="project" value="InterPro"/>
</dbReference>
<evidence type="ECO:0000259" key="4">
    <source>
        <dbReference type="PROSITE" id="PS51504"/>
    </source>
</evidence>
<keyword evidence="2" id="KW-0539">Nucleus</keyword>
<keyword evidence="1 2" id="KW-0238">DNA-binding</keyword>
<feature type="compositionally biased region" description="Basic residues" evidence="3">
    <location>
        <begin position="161"/>
        <end position="185"/>
    </location>
</feature>
<evidence type="ECO:0000256" key="3">
    <source>
        <dbReference type="SAM" id="MobiDB-lite"/>
    </source>
</evidence>
<dbReference type="AlphaFoldDB" id="A0A8C8RFD6"/>
<evidence type="ECO:0000256" key="1">
    <source>
        <dbReference type="ARBA" id="ARBA00023125"/>
    </source>
</evidence>
<dbReference type="Ensembl" id="ENSPCET00000004173.1">
    <property type="protein sequence ID" value="ENSPCEP00000004044.1"/>
    <property type="gene ID" value="ENSPCEG00000003234.1"/>
</dbReference>
<dbReference type="InterPro" id="IPR036390">
    <property type="entry name" value="WH_DNA-bd_sf"/>
</dbReference>